<protein>
    <recommendedName>
        <fullName evidence="2">Retrovirus-related Pol polyprotein from transposon TNT 1-94</fullName>
    </recommendedName>
</protein>
<comment type="caution">
    <text evidence="1">The sequence shown here is derived from an EMBL/GenBank/DDBJ whole genome shotgun (WGS) entry which is preliminary data.</text>
</comment>
<proteinExistence type="predicted"/>
<name>A0A6L2MGZ5_TANCI</name>
<dbReference type="AlphaFoldDB" id="A0A6L2MGZ5"/>
<organism evidence="1">
    <name type="scientific">Tanacetum cinerariifolium</name>
    <name type="common">Dalmatian daisy</name>
    <name type="synonym">Chrysanthemum cinerariifolium</name>
    <dbReference type="NCBI Taxonomy" id="118510"/>
    <lineage>
        <taxon>Eukaryota</taxon>
        <taxon>Viridiplantae</taxon>
        <taxon>Streptophyta</taxon>
        <taxon>Embryophyta</taxon>
        <taxon>Tracheophyta</taxon>
        <taxon>Spermatophyta</taxon>
        <taxon>Magnoliopsida</taxon>
        <taxon>eudicotyledons</taxon>
        <taxon>Gunneridae</taxon>
        <taxon>Pentapetalae</taxon>
        <taxon>asterids</taxon>
        <taxon>campanulids</taxon>
        <taxon>Asterales</taxon>
        <taxon>Asteraceae</taxon>
        <taxon>Asteroideae</taxon>
        <taxon>Anthemideae</taxon>
        <taxon>Anthemidinae</taxon>
        <taxon>Tanacetum</taxon>
    </lineage>
</organism>
<dbReference type="EMBL" id="BKCJ010006648">
    <property type="protein sequence ID" value="GEU73236.1"/>
    <property type="molecule type" value="Genomic_DNA"/>
</dbReference>
<evidence type="ECO:0000313" key="1">
    <source>
        <dbReference type="EMBL" id="GEU73236.1"/>
    </source>
</evidence>
<accession>A0A6L2MGZ5</accession>
<sequence>MHDNIMTAGSKDHPPMHATRRYAQWKSHFMRYVDIKANNIALKKCILQGDDIYLTVDSCSTTKVIWITIERLKQDKEIVKPITPPSELVSEEDSDPEQAQRDKEMQKNLALIAKYFKKIYQATNNNLKTSSNTRNKNVDTSPWYKNDIAEARETIGVPLRAEQSDWLDDTDEDIDEQELKAHYSFMAKIQEVVSAESGFDVKPLEKVDSNDIPDSSVMYDNDTQADQNVEECDDEHVILANNCKFKT</sequence>
<evidence type="ECO:0008006" key="2">
    <source>
        <dbReference type="Google" id="ProtNLM"/>
    </source>
</evidence>
<reference evidence="1" key="1">
    <citation type="journal article" date="2019" name="Sci. Rep.">
        <title>Draft genome of Tanacetum cinerariifolium, the natural source of mosquito coil.</title>
        <authorList>
            <person name="Yamashiro T."/>
            <person name="Shiraishi A."/>
            <person name="Satake H."/>
            <person name="Nakayama K."/>
        </authorList>
    </citation>
    <scope>NUCLEOTIDE SEQUENCE</scope>
</reference>
<gene>
    <name evidence="1" type="ORF">Tci_045214</name>
</gene>